<accession>A0ABZ3F3Y2</accession>
<evidence type="ECO:0000259" key="7">
    <source>
        <dbReference type="Pfam" id="PF09335"/>
    </source>
</evidence>
<evidence type="ECO:0000256" key="4">
    <source>
        <dbReference type="ARBA" id="ARBA00022989"/>
    </source>
</evidence>
<gene>
    <name evidence="8" type="ORF">V3I05_09115</name>
</gene>
<keyword evidence="3 6" id="KW-0812">Transmembrane</keyword>
<keyword evidence="2" id="KW-1003">Cell membrane</keyword>
<evidence type="ECO:0000313" key="9">
    <source>
        <dbReference type="Proteomes" id="UP001434737"/>
    </source>
</evidence>
<evidence type="ECO:0000256" key="3">
    <source>
        <dbReference type="ARBA" id="ARBA00022692"/>
    </source>
</evidence>
<keyword evidence="9" id="KW-1185">Reference proteome</keyword>
<evidence type="ECO:0000256" key="2">
    <source>
        <dbReference type="ARBA" id="ARBA00022475"/>
    </source>
</evidence>
<comment type="subcellular location">
    <subcellularLocation>
        <location evidence="1">Cell membrane</location>
        <topology evidence="1">Multi-pass membrane protein</topology>
    </subcellularLocation>
</comment>
<feature type="transmembrane region" description="Helical" evidence="6">
    <location>
        <begin position="7"/>
        <end position="29"/>
    </location>
</feature>
<feature type="transmembrane region" description="Helical" evidence="6">
    <location>
        <begin position="200"/>
        <end position="219"/>
    </location>
</feature>
<dbReference type="Proteomes" id="UP001434737">
    <property type="component" value="Chromosome"/>
</dbReference>
<evidence type="ECO:0000256" key="6">
    <source>
        <dbReference type="SAM" id="Phobius"/>
    </source>
</evidence>
<sequence length="229" mass="25481">MGVLGDIINAIVEMVGALGYVGIFIMMFLESSFFPFPSEVVMIPAGYLVYKGEMNAIIAVLCGIGGSLAGALFNYYLALKFGREFLITYGKYVFFTEQTMQKMEAFFLKHGPISTFVGRLITVVRQYISLPAGLARMNLAKFCFYTSLGAGIWVVILTIIGYYAGVWFGSNMSIDSIIHAFTSKSPTEAEIEIRNIVKQAGIYTLGFVIVCVIGYIAYWRIRRKQNATY</sequence>
<feature type="transmembrane region" description="Helical" evidence="6">
    <location>
        <begin position="142"/>
        <end position="164"/>
    </location>
</feature>
<proteinExistence type="predicted"/>
<protein>
    <submittedName>
        <fullName evidence="8">DedA family protein</fullName>
    </submittedName>
</protein>
<dbReference type="PANTHER" id="PTHR42709:SF6">
    <property type="entry name" value="UNDECAPRENYL PHOSPHATE TRANSPORTER A"/>
    <property type="match status" value="1"/>
</dbReference>
<keyword evidence="4 6" id="KW-1133">Transmembrane helix</keyword>
<evidence type="ECO:0000256" key="1">
    <source>
        <dbReference type="ARBA" id="ARBA00004651"/>
    </source>
</evidence>
<organism evidence="8 9">
    <name type="scientific">Helicobacter mastomyrinus</name>
    <dbReference type="NCBI Taxonomy" id="287948"/>
    <lineage>
        <taxon>Bacteria</taxon>
        <taxon>Pseudomonadati</taxon>
        <taxon>Campylobacterota</taxon>
        <taxon>Epsilonproteobacteria</taxon>
        <taxon>Campylobacterales</taxon>
        <taxon>Helicobacteraceae</taxon>
        <taxon>Helicobacter</taxon>
    </lineage>
</organism>
<reference evidence="8 9" key="1">
    <citation type="submission" date="2024-02" db="EMBL/GenBank/DDBJ databases">
        <title>Genome and pathogenicity analysis of Helicobacter mastomyrinus isolated from mice.</title>
        <authorList>
            <person name="Zhu L."/>
        </authorList>
    </citation>
    <scope>NUCLEOTIDE SEQUENCE [LARGE SCALE GENOMIC DNA]</scope>
    <source>
        <strain evidence="8 9">Hm-17</strain>
    </source>
</reference>
<dbReference type="Pfam" id="PF09335">
    <property type="entry name" value="VTT_dom"/>
    <property type="match status" value="1"/>
</dbReference>
<dbReference type="PANTHER" id="PTHR42709">
    <property type="entry name" value="ALKALINE PHOSPHATASE LIKE PROTEIN"/>
    <property type="match status" value="1"/>
</dbReference>
<evidence type="ECO:0000313" key="8">
    <source>
        <dbReference type="EMBL" id="XAM17836.1"/>
    </source>
</evidence>
<evidence type="ECO:0000256" key="5">
    <source>
        <dbReference type="ARBA" id="ARBA00023136"/>
    </source>
</evidence>
<dbReference type="InterPro" id="IPR051311">
    <property type="entry name" value="DedA_domain"/>
</dbReference>
<dbReference type="EMBL" id="CP145316">
    <property type="protein sequence ID" value="XAM17836.1"/>
    <property type="molecule type" value="Genomic_DNA"/>
</dbReference>
<dbReference type="InterPro" id="IPR032816">
    <property type="entry name" value="VTT_dom"/>
</dbReference>
<feature type="transmembrane region" description="Helical" evidence="6">
    <location>
        <begin position="56"/>
        <end position="77"/>
    </location>
</feature>
<keyword evidence="5 6" id="KW-0472">Membrane</keyword>
<dbReference type="RefSeq" id="WP_343353395.1">
    <property type="nucleotide sequence ID" value="NZ_CP145316.1"/>
</dbReference>
<feature type="domain" description="VTT" evidence="7">
    <location>
        <begin position="36"/>
        <end position="162"/>
    </location>
</feature>
<name>A0ABZ3F3Y2_9HELI</name>